<gene>
    <name evidence="17" type="ORF">METZ01_LOCUS49107</name>
</gene>
<dbReference type="PANTHER" id="PTHR10890">
    <property type="entry name" value="CYSTEINYL-TRNA SYNTHETASE"/>
    <property type="match status" value="1"/>
</dbReference>
<dbReference type="FunFam" id="3.40.50.620:FF:000068">
    <property type="entry name" value="Cysteine--tRNA ligase"/>
    <property type="match status" value="1"/>
</dbReference>
<feature type="domain" description="Cysteinyl-tRNA synthetase class Ia DALR" evidence="16">
    <location>
        <begin position="337"/>
        <end position="396"/>
    </location>
</feature>
<comment type="similarity">
    <text evidence="3">Belongs to the class-I aminoacyl-tRNA synthetase family.</text>
</comment>
<dbReference type="CDD" id="cd00672">
    <property type="entry name" value="CysRS_core"/>
    <property type="match status" value="1"/>
</dbReference>
<evidence type="ECO:0000256" key="2">
    <source>
        <dbReference type="ARBA" id="ARBA00004496"/>
    </source>
</evidence>
<dbReference type="SMART" id="SM00840">
    <property type="entry name" value="DALR_2"/>
    <property type="match status" value="1"/>
</dbReference>
<dbReference type="AlphaFoldDB" id="A0A381S518"/>
<dbReference type="EMBL" id="UINC01002397">
    <property type="protein sequence ID" value="SUZ96253.1"/>
    <property type="molecule type" value="Genomic_DNA"/>
</dbReference>
<evidence type="ECO:0000256" key="3">
    <source>
        <dbReference type="ARBA" id="ARBA00005594"/>
    </source>
</evidence>
<comment type="subcellular location">
    <subcellularLocation>
        <location evidence="2">Cytoplasm</location>
    </subcellularLocation>
</comment>
<dbReference type="NCBIfam" id="TIGR00435">
    <property type="entry name" value="cysS"/>
    <property type="match status" value="1"/>
</dbReference>
<keyword evidence="12" id="KW-0648">Protein biosynthesis</keyword>
<keyword evidence="9" id="KW-0547">Nucleotide-binding</keyword>
<comment type="catalytic activity">
    <reaction evidence="15">
        <text>tRNA(Cys) + L-cysteine + ATP = L-cysteinyl-tRNA(Cys) + AMP + diphosphate</text>
        <dbReference type="Rhea" id="RHEA:17773"/>
        <dbReference type="Rhea" id="RHEA-COMP:9661"/>
        <dbReference type="Rhea" id="RHEA-COMP:9679"/>
        <dbReference type="ChEBI" id="CHEBI:30616"/>
        <dbReference type="ChEBI" id="CHEBI:33019"/>
        <dbReference type="ChEBI" id="CHEBI:35235"/>
        <dbReference type="ChEBI" id="CHEBI:78442"/>
        <dbReference type="ChEBI" id="CHEBI:78517"/>
        <dbReference type="ChEBI" id="CHEBI:456215"/>
        <dbReference type="EC" id="6.1.1.16"/>
    </reaction>
</comment>
<evidence type="ECO:0000313" key="17">
    <source>
        <dbReference type="EMBL" id="SUZ96253.1"/>
    </source>
</evidence>
<dbReference type="Gene3D" id="1.20.120.1910">
    <property type="entry name" value="Cysteine-tRNA ligase, C-terminal anti-codon recognition domain"/>
    <property type="match status" value="1"/>
</dbReference>
<keyword evidence="11" id="KW-0067">ATP-binding</keyword>
<accession>A0A381S518</accession>
<name>A0A381S518_9ZZZZ</name>
<evidence type="ECO:0000256" key="1">
    <source>
        <dbReference type="ARBA" id="ARBA00001947"/>
    </source>
</evidence>
<evidence type="ECO:0000256" key="15">
    <source>
        <dbReference type="ARBA" id="ARBA00047398"/>
    </source>
</evidence>
<dbReference type="GO" id="GO:0046872">
    <property type="term" value="F:metal ion binding"/>
    <property type="evidence" value="ECO:0007669"/>
    <property type="project" value="UniProtKB-KW"/>
</dbReference>
<evidence type="ECO:0000256" key="14">
    <source>
        <dbReference type="ARBA" id="ARBA00031499"/>
    </source>
</evidence>
<dbReference type="GO" id="GO:0004817">
    <property type="term" value="F:cysteine-tRNA ligase activity"/>
    <property type="evidence" value="ECO:0007669"/>
    <property type="project" value="UniProtKB-EC"/>
</dbReference>
<dbReference type="Pfam" id="PF23493">
    <property type="entry name" value="CysS_C"/>
    <property type="match status" value="1"/>
</dbReference>
<dbReference type="SUPFAM" id="SSF47323">
    <property type="entry name" value="Anticodon-binding domain of a subclass of class I aminoacyl-tRNA synthetases"/>
    <property type="match status" value="1"/>
</dbReference>
<dbReference type="PANTHER" id="PTHR10890:SF3">
    <property type="entry name" value="CYSTEINE--TRNA LIGASE, CYTOPLASMIC"/>
    <property type="match status" value="1"/>
</dbReference>
<evidence type="ECO:0000256" key="13">
    <source>
        <dbReference type="ARBA" id="ARBA00023146"/>
    </source>
</evidence>
<dbReference type="Pfam" id="PF09190">
    <property type="entry name" value="DALR_2"/>
    <property type="match status" value="1"/>
</dbReference>
<dbReference type="InterPro" id="IPR032678">
    <property type="entry name" value="tRNA-synt_1_cat_dom"/>
</dbReference>
<dbReference type="InterPro" id="IPR015273">
    <property type="entry name" value="Cys-tRNA-synt_Ia_DALR"/>
</dbReference>
<organism evidence="17">
    <name type="scientific">marine metagenome</name>
    <dbReference type="NCBI Taxonomy" id="408172"/>
    <lineage>
        <taxon>unclassified sequences</taxon>
        <taxon>metagenomes</taxon>
        <taxon>ecological metagenomes</taxon>
    </lineage>
</organism>
<dbReference type="InterPro" id="IPR056411">
    <property type="entry name" value="CysS_C"/>
</dbReference>
<evidence type="ECO:0000256" key="7">
    <source>
        <dbReference type="ARBA" id="ARBA00022598"/>
    </source>
</evidence>
<evidence type="ECO:0000256" key="8">
    <source>
        <dbReference type="ARBA" id="ARBA00022723"/>
    </source>
</evidence>
<evidence type="ECO:0000256" key="12">
    <source>
        <dbReference type="ARBA" id="ARBA00022917"/>
    </source>
</evidence>
<keyword evidence="13" id="KW-0030">Aminoacyl-tRNA synthetase</keyword>
<keyword evidence="6" id="KW-0963">Cytoplasm</keyword>
<dbReference type="Gene3D" id="3.40.50.620">
    <property type="entry name" value="HUPs"/>
    <property type="match status" value="1"/>
</dbReference>
<reference evidence="17" key="1">
    <citation type="submission" date="2018-05" db="EMBL/GenBank/DDBJ databases">
        <authorList>
            <person name="Lanie J.A."/>
            <person name="Ng W.-L."/>
            <person name="Kazmierczak K.M."/>
            <person name="Andrzejewski T.M."/>
            <person name="Davidsen T.M."/>
            <person name="Wayne K.J."/>
            <person name="Tettelin H."/>
            <person name="Glass J.I."/>
            <person name="Rusch D."/>
            <person name="Podicherti R."/>
            <person name="Tsui H.-C.T."/>
            <person name="Winkler M.E."/>
        </authorList>
    </citation>
    <scope>NUCLEOTIDE SEQUENCE</scope>
</reference>
<dbReference type="GO" id="GO:0005524">
    <property type="term" value="F:ATP binding"/>
    <property type="evidence" value="ECO:0007669"/>
    <property type="project" value="UniProtKB-KW"/>
</dbReference>
<sequence length="455" mass="51746">MNIKLYNTLAGKKQNFIPINSNRVTMYICGPTVYSYPHIGNARGPVIFDILAGLLKREYELIYVRNITDLDDKIYEAAKSEQSDVSEITQRYTKIYHQDISALGVKDPDIEPRATDHIKEMIEMIEDLLAKGYAYENKGHVLFSVDSYSDYGSLSNRQHEDQIAGSRVAIATYKRNPRDFVLWKPSTSDLPGWESPWGVGRPGWHLECSTMAKKYLGETLDIHGGGSDLIFPHHENECAQSICSHKGKPFANFWVHHGMIDFNDTKMSKSEGNLLLIKDLLEEIPGEVVRMALISTHYRKPINWSDDLVKDSKKKLDRLYSAIRKVDIFQETEPSNEVLSALADDLNTPKALSALFKLVKLINNSEDSIERKKYASTLMASASLLGVMTLSADEWFKTSSSKALTRDEIEHLISQRERARESKNFSESDRIRNDLLEKGVLIEDGPDGTEWRYED</sequence>
<evidence type="ECO:0000259" key="16">
    <source>
        <dbReference type="SMART" id="SM00840"/>
    </source>
</evidence>
<dbReference type="HAMAP" id="MF_00041">
    <property type="entry name" value="Cys_tRNA_synth"/>
    <property type="match status" value="1"/>
</dbReference>
<dbReference type="PRINTS" id="PR00983">
    <property type="entry name" value="TRNASYNTHCYS"/>
</dbReference>
<protein>
    <recommendedName>
        <fullName evidence="5">Cysteine--tRNA ligase</fullName>
        <ecNumber evidence="4">6.1.1.16</ecNumber>
    </recommendedName>
    <alternativeName>
        <fullName evidence="14">Cysteinyl-tRNA synthetase</fullName>
    </alternativeName>
</protein>
<dbReference type="InterPro" id="IPR014729">
    <property type="entry name" value="Rossmann-like_a/b/a_fold"/>
</dbReference>
<keyword evidence="7" id="KW-0436">Ligase</keyword>
<dbReference type="GO" id="GO:0006423">
    <property type="term" value="P:cysteinyl-tRNA aminoacylation"/>
    <property type="evidence" value="ECO:0007669"/>
    <property type="project" value="InterPro"/>
</dbReference>
<keyword evidence="8" id="KW-0479">Metal-binding</keyword>
<evidence type="ECO:0000256" key="10">
    <source>
        <dbReference type="ARBA" id="ARBA00022833"/>
    </source>
</evidence>
<dbReference type="InterPro" id="IPR024909">
    <property type="entry name" value="Cys-tRNA/MSH_ligase"/>
</dbReference>
<evidence type="ECO:0000256" key="11">
    <source>
        <dbReference type="ARBA" id="ARBA00022840"/>
    </source>
</evidence>
<dbReference type="GO" id="GO:0005829">
    <property type="term" value="C:cytosol"/>
    <property type="evidence" value="ECO:0007669"/>
    <property type="project" value="TreeGrafter"/>
</dbReference>
<dbReference type="SUPFAM" id="SSF52374">
    <property type="entry name" value="Nucleotidylyl transferase"/>
    <property type="match status" value="1"/>
</dbReference>
<dbReference type="InterPro" id="IPR015803">
    <property type="entry name" value="Cys-tRNA-ligase"/>
</dbReference>
<keyword evidence="10" id="KW-0862">Zinc</keyword>
<comment type="cofactor">
    <cofactor evidence="1">
        <name>Zn(2+)</name>
        <dbReference type="ChEBI" id="CHEBI:29105"/>
    </cofactor>
</comment>
<evidence type="ECO:0000256" key="9">
    <source>
        <dbReference type="ARBA" id="ARBA00022741"/>
    </source>
</evidence>
<evidence type="ECO:0000256" key="6">
    <source>
        <dbReference type="ARBA" id="ARBA00022490"/>
    </source>
</evidence>
<dbReference type="EC" id="6.1.1.16" evidence="4"/>
<evidence type="ECO:0000256" key="4">
    <source>
        <dbReference type="ARBA" id="ARBA00012832"/>
    </source>
</evidence>
<dbReference type="Pfam" id="PF01406">
    <property type="entry name" value="tRNA-synt_1e"/>
    <property type="match status" value="1"/>
</dbReference>
<evidence type="ECO:0000256" key="5">
    <source>
        <dbReference type="ARBA" id="ARBA00014738"/>
    </source>
</evidence>
<dbReference type="InterPro" id="IPR009080">
    <property type="entry name" value="tRNAsynth_Ia_anticodon-bd"/>
</dbReference>
<proteinExistence type="inferred from homology"/>